<evidence type="ECO:0000256" key="2">
    <source>
        <dbReference type="SAM" id="MobiDB-lite"/>
    </source>
</evidence>
<organism evidence="4 5">
    <name type="scientific">Roseospira visakhapatnamensis</name>
    <dbReference type="NCBI Taxonomy" id="390880"/>
    <lineage>
        <taxon>Bacteria</taxon>
        <taxon>Pseudomonadati</taxon>
        <taxon>Pseudomonadota</taxon>
        <taxon>Alphaproteobacteria</taxon>
        <taxon>Rhodospirillales</taxon>
        <taxon>Rhodospirillaceae</taxon>
        <taxon>Roseospira</taxon>
    </lineage>
</organism>
<feature type="domain" description="LysM" evidence="3">
    <location>
        <begin position="51"/>
        <end position="95"/>
    </location>
</feature>
<name>A0A7W6WAC6_9PROT</name>
<feature type="domain" description="LysM" evidence="3">
    <location>
        <begin position="99"/>
        <end position="143"/>
    </location>
</feature>
<dbReference type="Gene3D" id="2.70.70.10">
    <property type="entry name" value="Glucose Permease (Domain IIA)"/>
    <property type="match status" value="1"/>
</dbReference>
<dbReference type="RefSeq" id="WP_184045410.1">
    <property type="nucleotide sequence ID" value="NZ_JACIGK010000016.1"/>
</dbReference>
<dbReference type="Pfam" id="PF01476">
    <property type="entry name" value="LysM"/>
    <property type="match status" value="2"/>
</dbReference>
<gene>
    <name evidence="4" type="ORF">GGD89_002351</name>
</gene>
<feature type="compositionally biased region" description="Low complexity" evidence="2">
    <location>
        <begin position="195"/>
        <end position="212"/>
    </location>
</feature>
<dbReference type="PANTHER" id="PTHR21666">
    <property type="entry name" value="PEPTIDASE-RELATED"/>
    <property type="match status" value="1"/>
</dbReference>
<dbReference type="InterPro" id="IPR036779">
    <property type="entry name" value="LysM_dom_sf"/>
</dbReference>
<dbReference type="InterPro" id="IPR050570">
    <property type="entry name" value="Cell_wall_metabolism_enzyme"/>
</dbReference>
<dbReference type="CDD" id="cd00118">
    <property type="entry name" value="LysM"/>
    <property type="match status" value="2"/>
</dbReference>
<accession>A0A7W6WAC6</accession>
<dbReference type="PROSITE" id="PS51782">
    <property type="entry name" value="LYSM"/>
    <property type="match status" value="2"/>
</dbReference>
<dbReference type="InterPro" id="IPR011055">
    <property type="entry name" value="Dup_hybrid_motif"/>
</dbReference>
<evidence type="ECO:0000256" key="1">
    <source>
        <dbReference type="ARBA" id="ARBA00038420"/>
    </source>
</evidence>
<dbReference type="SMART" id="SM00257">
    <property type="entry name" value="LysM"/>
    <property type="match status" value="2"/>
</dbReference>
<reference evidence="4 5" key="1">
    <citation type="submission" date="2020-08" db="EMBL/GenBank/DDBJ databases">
        <title>Genome sequencing of Purple Non-Sulfur Bacteria from various extreme environments.</title>
        <authorList>
            <person name="Mayer M."/>
        </authorList>
    </citation>
    <scope>NUCLEOTIDE SEQUENCE [LARGE SCALE GENOMIC DNA]</scope>
    <source>
        <strain evidence="4 5">JA131</strain>
    </source>
</reference>
<keyword evidence="4" id="KW-0378">Hydrolase</keyword>
<dbReference type="CDD" id="cd12797">
    <property type="entry name" value="M23_peptidase"/>
    <property type="match status" value="1"/>
</dbReference>
<dbReference type="Gene3D" id="3.10.350.10">
    <property type="entry name" value="LysM domain"/>
    <property type="match status" value="2"/>
</dbReference>
<evidence type="ECO:0000259" key="3">
    <source>
        <dbReference type="PROSITE" id="PS51782"/>
    </source>
</evidence>
<sequence>MLSTATSARRRAASLLLALVIGLVATACDRGWRDEPFPHPSRSAGDPTGPRLITVAPGDSVYAIARRQGVPMRAIIVANDLRPPYAVQPGQRLFLPAQRVHTVTFGDTLYGLSRTYGPSVAAIANANGLAPPYGIQAGQRLVIPVDPAPPAATGGVAPLLPPRPAPRNDGAVALAPLVAPVAPAPLAAPIPAWVPDGETPPAARPAASPAIASDGTPVPPRRPSGQTASRPASAPVAGVSPAPAPVPVPPPPPRAGDRFQWPVQGEVIGRFGGSDQGLHNDGINIAVPEGTPVRAADTGVVAYAGNEIQGFGTLILIKHADGWMTAYAHASRLEVRRGDTVRRGQVIARAGRTGSVDRPQLHFEVRRDARPVDPMDHLGPPGRV</sequence>
<proteinExistence type="inferred from homology"/>
<comment type="caution">
    <text evidence="4">The sequence shown here is derived from an EMBL/GenBank/DDBJ whole genome shotgun (WGS) entry which is preliminary data.</text>
</comment>
<evidence type="ECO:0000313" key="5">
    <source>
        <dbReference type="Proteomes" id="UP000554286"/>
    </source>
</evidence>
<dbReference type="EMBL" id="JACIGK010000016">
    <property type="protein sequence ID" value="MBB4266718.1"/>
    <property type="molecule type" value="Genomic_DNA"/>
</dbReference>
<dbReference type="Pfam" id="PF01551">
    <property type="entry name" value="Peptidase_M23"/>
    <property type="match status" value="1"/>
</dbReference>
<dbReference type="PANTHER" id="PTHR21666:SF263">
    <property type="entry name" value="MUREIN HYDROLASE ACTIVATOR NLPD"/>
    <property type="match status" value="1"/>
</dbReference>
<dbReference type="AlphaFoldDB" id="A0A7W6WAC6"/>
<feature type="compositionally biased region" description="Pro residues" evidence="2">
    <location>
        <begin position="242"/>
        <end position="254"/>
    </location>
</feature>
<dbReference type="SUPFAM" id="SSF51261">
    <property type="entry name" value="Duplicated hybrid motif"/>
    <property type="match status" value="1"/>
</dbReference>
<feature type="region of interest" description="Disordered" evidence="2">
    <location>
        <begin position="195"/>
        <end position="259"/>
    </location>
</feature>
<evidence type="ECO:0000313" key="4">
    <source>
        <dbReference type="EMBL" id="MBB4266718.1"/>
    </source>
</evidence>
<comment type="similarity">
    <text evidence="1">Belongs to the E.coli NlpD/Haemophilus LppB family.</text>
</comment>
<protein>
    <submittedName>
        <fullName evidence="4">Murein DD-endopeptidase MepM/ murein hydrolase activator NlpD</fullName>
    </submittedName>
</protein>
<feature type="compositionally biased region" description="Low complexity" evidence="2">
    <location>
        <begin position="228"/>
        <end position="241"/>
    </location>
</feature>
<dbReference type="GO" id="GO:0004222">
    <property type="term" value="F:metalloendopeptidase activity"/>
    <property type="evidence" value="ECO:0007669"/>
    <property type="project" value="TreeGrafter"/>
</dbReference>
<dbReference type="InterPro" id="IPR018392">
    <property type="entry name" value="LysM"/>
</dbReference>
<dbReference type="SUPFAM" id="SSF54106">
    <property type="entry name" value="LysM domain"/>
    <property type="match status" value="2"/>
</dbReference>
<keyword evidence="5" id="KW-1185">Reference proteome</keyword>
<dbReference type="Proteomes" id="UP000554286">
    <property type="component" value="Unassembled WGS sequence"/>
</dbReference>
<dbReference type="InterPro" id="IPR016047">
    <property type="entry name" value="M23ase_b-sheet_dom"/>
</dbReference>